<evidence type="ECO:0000313" key="2">
    <source>
        <dbReference type="EMBL" id="MCQ3829040.1"/>
    </source>
</evidence>
<organism evidence="2 3">
    <name type="scientific">Microbulbifer elongatus</name>
    <dbReference type="NCBI Taxonomy" id="86173"/>
    <lineage>
        <taxon>Bacteria</taxon>
        <taxon>Pseudomonadati</taxon>
        <taxon>Pseudomonadota</taxon>
        <taxon>Gammaproteobacteria</taxon>
        <taxon>Cellvibrionales</taxon>
        <taxon>Microbulbiferaceae</taxon>
        <taxon>Microbulbifer</taxon>
    </lineage>
</organism>
<evidence type="ECO:0000256" key="1">
    <source>
        <dbReference type="SAM" id="SignalP"/>
    </source>
</evidence>
<reference evidence="2" key="1">
    <citation type="thesis" date="2020" institute="Technische Universitat Dresden" country="Dresden, Germany">
        <title>The Agarolytic System of Microbulbifer elongatus PORT2, Isolated from Batu Karas, Pangandaran West Java Indonesia.</title>
        <authorList>
            <person name="Anggraeni S.R."/>
        </authorList>
    </citation>
    <scope>NUCLEOTIDE SEQUENCE</scope>
    <source>
        <strain evidence="2">PORT2</strain>
    </source>
</reference>
<sequence>MLMGKRTLAAIALIIFALFMAACDKQACYREGNNKRKPPMPFASVVSEFAPVAGLAGAYTTLH</sequence>
<accession>A0ABT1NYS7</accession>
<dbReference type="PROSITE" id="PS51257">
    <property type="entry name" value="PROKAR_LIPOPROTEIN"/>
    <property type="match status" value="1"/>
</dbReference>
<feature type="signal peptide" evidence="1">
    <location>
        <begin position="1"/>
        <end position="22"/>
    </location>
</feature>
<evidence type="ECO:0000313" key="3">
    <source>
        <dbReference type="Proteomes" id="UP001205566"/>
    </source>
</evidence>
<keyword evidence="3" id="KW-1185">Reference proteome</keyword>
<name>A0ABT1NYS7_9GAMM</name>
<dbReference type="Proteomes" id="UP001205566">
    <property type="component" value="Unassembled WGS sequence"/>
</dbReference>
<dbReference type="RefSeq" id="WP_241301299.1">
    <property type="nucleotide sequence ID" value="NZ_JACASI010000015.1"/>
</dbReference>
<keyword evidence="1" id="KW-0732">Signal</keyword>
<protein>
    <recommendedName>
        <fullName evidence="4">Lipoprotein</fullName>
    </recommendedName>
</protein>
<feature type="chain" id="PRO_5047529427" description="Lipoprotein" evidence="1">
    <location>
        <begin position="23"/>
        <end position="63"/>
    </location>
</feature>
<proteinExistence type="predicted"/>
<evidence type="ECO:0008006" key="4">
    <source>
        <dbReference type="Google" id="ProtNLM"/>
    </source>
</evidence>
<comment type="caution">
    <text evidence="2">The sequence shown here is derived from an EMBL/GenBank/DDBJ whole genome shotgun (WGS) entry which is preliminary data.</text>
</comment>
<gene>
    <name evidence="2" type="ORF">HXX02_06260</name>
</gene>
<dbReference type="EMBL" id="JACASI010000015">
    <property type="protein sequence ID" value="MCQ3829040.1"/>
    <property type="molecule type" value="Genomic_DNA"/>
</dbReference>